<dbReference type="RefSeq" id="WP_002572725.1">
    <property type="nucleotide sequence ID" value="NZ_KB851154.1"/>
</dbReference>
<keyword evidence="1" id="KW-0175">Coiled coil</keyword>
<dbReference type="Proteomes" id="UP000013041">
    <property type="component" value="Unassembled WGS sequence"/>
</dbReference>
<dbReference type="Pfam" id="PF06074">
    <property type="entry name" value="Portal_Mu"/>
    <property type="match status" value="1"/>
</dbReference>
<comment type="caution">
    <text evidence="2">The sequence shown here is derived from an EMBL/GenBank/DDBJ whole genome shotgun (WGS) entry which is preliminary data.</text>
</comment>
<protein>
    <recommendedName>
        <fullName evidence="4">DUF935 domain-containing protein</fullName>
    </recommendedName>
</protein>
<proteinExistence type="predicted"/>
<dbReference type="EMBL" id="AGYG01000021">
    <property type="protein sequence ID" value="ENZ37473.1"/>
    <property type="molecule type" value="Genomic_DNA"/>
</dbReference>
<dbReference type="AlphaFoldDB" id="R0AM31"/>
<reference evidence="2 3" key="1">
    <citation type="submission" date="2013-01" db="EMBL/GenBank/DDBJ databases">
        <title>The Genome Sequence of Clostridium bolteae 90B8.</title>
        <authorList>
            <consortium name="The Broad Institute Genome Sequencing Platform"/>
            <person name="Earl A."/>
            <person name="Ward D."/>
            <person name="Feldgarden M."/>
            <person name="Gevers D."/>
            <person name="Courvalin P."/>
            <person name="Lambert T."/>
            <person name="Walker B."/>
            <person name="Young S.K."/>
            <person name="Zeng Q."/>
            <person name="Gargeya S."/>
            <person name="Fitzgerald M."/>
            <person name="Haas B."/>
            <person name="Abouelleil A."/>
            <person name="Alvarado L."/>
            <person name="Arachchi H.M."/>
            <person name="Berlin A.M."/>
            <person name="Chapman S.B."/>
            <person name="Dewar J."/>
            <person name="Goldberg J."/>
            <person name="Griggs A."/>
            <person name="Gujja S."/>
            <person name="Hansen M."/>
            <person name="Howarth C."/>
            <person name="Imamovic A."/>
            <person name="Larimer J."/>
            <person name="McCowan C."/>
            <person name="Murphy C."/>
            <person name="Neiman D."/>
            <person name="Pearson M."/>
            <person name="Priest M."/>
            <person name="Roberts A."/>
            <person name="Saif S."/>
            <person name="Shea T."/>
            <person name="Sisk P."/>
            <person name="Sykes S."/>
            <person name="Wortman J."/>
            <person name="Nusbaum C."/>
            <person name="Birren B."/>
        </authorList>
    </citation>
    <scope>NUCLEOTIDE SEQUENCE [LARGE SCALE GENOMIC DNA]</scope>
    <source>
        <strain evidence="2 3">90B8</strain>
    </source>
</reference>
<dbReference type="InterPro" id="IPR009279">
    <property type="entry name" value="Portal_Mu"/>
</dbReference>
<evidence type="ECO:0000313" key="2">
    <source>
        <dbReference type="EMBL" id="ENZ37473.1"/>
    </source>
</evidence>
<accession>R0AM31</accession>
<feature type="coiled-coil region" evidence="1">
    <location>
        <begin position="470"/>
        <end position="497"/>
    </location>
</feature>
<gene>
    <name evidence="2" type="ORF">HMPREF1097_03159</name>
</gene>
<evidence type="ECO:0000256" key="1">
    <source>
        <dbReference type="SAM" id="Coils"/>
    </source>
</evidence>
<evidence type="ECO:0008006" key="4">
    <source>
        <dbReference type="Google" id="ProtNLM"/>
    </source>
</evidence>
<dbReference type="HOGENOM" id="CLU_036594_0_1_9"/>
<evidence type="ECO:0000313" key="3">
    <source>
        <dbReference type="Proteomes" id="UP000013041"/>
    </source>
</evidence>
<dbReference type="PATRIC" id="fig|997897.5.peg.3336"/>
<sequence length="522" mass="58627">MAKKSKKRFSPEMAKSGRPIMAAVAIRDVNDKFSSYPSDGLTPVKLARIFKEADAGDPFRQMELFEEMESKDTHLFSQLQTRKLAVTGLDWEVQPFSQDETDQEIAAFVEEQLKELDGFSDNLMDILDAIGKGISFQEIEWEYRDGHVVVGNIEYVHQKKFYYDTLTDALMLRTEAFPGGIPLPENKFIVHRYKARSGHPSRYGVLRVVAWMYLFKNYDLKDWVSFCEVYGMPLRLGTYDATASEKDKAALMDAIVRMGTDAAGIVPSGTDIKFIESNKQSSVDIYERLARFCDEQMSKAIVGQTLTSDSGGSYAQSKTHNDVRQDLTEADCKAVMETVRRDLIRPLVEFNFGVQAHVPYFILNATDTDDLKETAEIVNTLAAAGLEIPKSWLYKKFNIPAPEDGEETIGPSPAVSGMAGTGQPGMFRGLKLKADGKEADGQQVLDRLEAAAVEQSSAFFRQMMSPVLELVEHCDSLEGLQEQLKDEEALRQLYNAMKVKDFDQLVEQVMYVSNMLGRMQDG</sequence>
<organism evidence="2 3">
    <name type="scientific">Enterocloster bolteae 90B8</name>
    <dbReference type="NCBI Taxonomy" id="997897"/>
    <lineage>
        <taxon>Bacteria</taxon>
        <taxon>Bacillati</taxon>
        <taxon>Bacillota</taxon>
        <taxon>Clostridia</taxon>
        <taxon>Lachnospirales</taxon>
        <taxon>Lachnospiraceae</taxon>
        <taxon>Enterocloster</taxon>
    </lineage>
</organism>
<name>R0AM31_9FIRM</name>